<dbReference type="GO" id="GO:0000470">
    <property type="term" value="P:maturation of LSU-rRNA"/>
    <property type="evidence" value="ECO:0007669"/>
    <property type="project" value="TreeGrafter"/>
</dbReference>
<gene>
    <name evidence="7" type="ORF">FA10DRAFT_231723</name>
</gene>
<evidence type="ECO:0000256" key="5">
    <source>
        <dbReference type="SAM" id="MobiDB-lite"/>
    </source>
</evidence>
<dbReference type="EMBL" id="KZ819637">
    <property type="protein sequence ID" value="PWN89294.1"/>
    <property type="molecule type" value="Genomic_DNA"/>
</dbReference>
<dbReference type="InParanoid" id="A0A316YKF9"/>
<evidence type="ECO:0000256" key="1">
    <source>
        <dbReference type="ARBA" id="ARBA00004123"/>
    </source>
</evidence>
<comment type="subcellular location">
    <subcellularLocation>
        <location evidence="1">Nucleus</location>
    </subcellularLocation>
</comment>
<dbReference type="PANTHER" id="PTHR23405">
    <property type="entry name" value="MAINTENANCE OF KILLER 16 MAK16 PROTEIN-RELATED"/>
    <property type="match status" value="1"/>
</dbReference>
<feature type="compositionally biased region" description="Basic and acidic residues" evidence="5">
    <location>
        <begin position="314"/>
        <end position="328"/>
    </location>
</feature>
<dbReference type="GeneID" id="37040785"/>
<feature type="compositionally biased region" description="Acidic residues" evidence="5">
    <location>
        <begin position="251"/>
        <end position="270"/>
    </location>
</feature>
<feature type="compositionally biased region" description="Acidic residues" evidence="5">
    <location>
        <begin position="279"/>
        <end position="298"/>
    </location>
</feature>
<keyword evidence="3 4" id="KW-0539">Nucleus</keyword>
<dbReference type="Gene3D" id="3.30.390.110">
    <property type="match status" value="1"/>
</dbReference>
<organism evidence="7 8">
    <name type="scientific">Acaromyces ingoldii</name>
    <dbReference type="NCBI Taxonomy" id="215250"/>
    <lineage>
        <taxon>Eukaryota</taxon>
        <taxon>Fungi</taxon>
        <taxon>Dikarya</taxon>
        <taxon>Basidiomycota</taxon>
        <taxon>Ustilaginomycotina</taxon>
        <taxon>Exobasidiomycetes</taxon>
        <taxon>Exobasidiales</taxon>
        <taxon>Cryptobasidiaceae</taxon>
        <taxon>Acaromyces</taxon>
    </lineage>
</organism>
<evidence type="ECO:0000313" key="7">
    <source>
        <dbReference type="EMBL" id="PWN89294.1"/>
    </source>
</evidence>
<reference evidence="7 8" key="1">
    <citation type="journal article" date="2018" name="Mol. Biol. Evol.">
        <title>Broad Genomic Sampling Reveals a Smut Pathogenic Ancestry of the Fungal Clade Ustilaginomycotina.</title>
        <authorList>
            <person name="Kijpornyongpan T."/>
            <person name="Mondo S.J."/>
            <person name="Barry K."/>
            <person name="Sandor L."/>
            <person name="Lee J."/>
            <person name="Lipzen A."/>
            <person name="Pangilinan J."/>
            <person name="LaButti K."/>
            <person name="Hainaut M."/>
            <person name="Henrissat B."/>
            <person name="Grigoriev I.V."/>
            <person name="Spatafora J.W."/>
            <person name="Aime M.C."/>
        </authorList>
    </citation>
    <scope>NUCLEOTIDE SEQUENCE [LARGE SCALE GENOMIC DNA]</scope>
    <source>
        <strain evidence="7 8">MCA 4198</strain>
    </source>
</reference>
<feature type="compositionally biased region" description="Acidic residues" evidence="5">
    <location>
        <begin position="206"/>
        <end position="241"/>
    </location>
</feature>
<dbReference type="RefSeq" id="XP_025376492.1">
    <property type="nucleotide sequence ID" value="XM_025518869.1"/>
</dbReference>
<sequence>MQSDDVVWSIVGHQFCSYRLAPQGTKTHSNFCRNEYNLTGLCNRQSCPLANSRYATVRERDGIVYLYVKTAERSHSPARMWERIRLDKNYERALAQIDKELPYWGKFVVHKAKQRLTKITQYLIKLRKIRLKEEEQPKLVGIKKKTERREATRESKALKAARLEKSIEKELLERLKSGAYGDAPLNVNEDVWRRVVDGRREREREEEAEGLALEAEESEGEESDEELELIDADEDDEDTQDLEAGHREFVSDDEESDDEEDDQDLEDMYDSDGNPLIFSDEDGESSAGDDNDEGEDAEAAARTGKKRKGVPSQHDTKRPSKKLADARKKGAKGGKKGPQMEIEYEQETEPLSREQLSSW</sequence>
<dbReference type="Pfam" id="PF01778">
    <property type="entry name" value="Ribosomal_L28e"/>
    <property type="match status" value="1"/>
</dbReference>
<feature type="region of interest" description="Disordered" evidence="5">
    <location>
        <begin position="199"/>
        <end position="359"/>
    </location>
</feature>
<evidence type="ECO:0000256" key="4">
    <source>
        <dbReference type="PIRNR" id="PIRNR003352"/>
    </source>
</evidence>
<dbReference type="STRING" id="215250.A0A316YKF9"/>
<dbReference type="OrthoDB" id="10251342at2759"/>
<dbReference type="PANTHER" id="PTHR23405:SF4">
    <property type="entry name" value="PROTEIN MAK16 HOMOLOG"/>
    <property type="match status" value="1"/>
</dbReference>
<dbReference type="PIRSF" id="PIRSF003352">
    <property type="entry name" value="MAK16"/>
    <property type="match status" value="1"/>
</dbReference>
<dbReference type="GO" id="GO:0030687">
    <property type="term" value="C:preribosome, large subunit precursor"/>
    <property type="evidence" value="ECO:0007669"/>
    <property type="project" value="TreeGrafter"/>
</dbReference>
<evidence type="ECO:0000256" key="3">
    <source>
        <dbReference type="ARBA" id="ARBA00023242"/>
    </source>
</evidence>
<keyword evidence="8" id="KW-1185">Reference proteome</keyword>
<evidence type="ECO:0000313" key="8">
    <source>
        <dbReference type="Proteomes" id="UP000245768"/>
    </source>
</evidence>
<dbReference type="FunCoup" id="A0A316YKF9">
    <property type="interactions" value="545"/>
</dbReference>
<protein>
    <recommendedName>
        <fullName evidence="4">Protein MAK16</fullName>
    </recommendedName>
</protein>
<dbReference type="Proteomes" id="UP000245768">
    <property type="component" value="Unassembled WGS sequence"/>
</dbReference>
<feature type="domain" description="Ribosomal eL28/Mak16" evidence="6">
    <location>
        <begin position="6"/>
        <end position="122"/>
    </location>
</feature>
<name>A0A316YKF9_9BASI</name>
<dbReference type="InterPro" id="IPR006958">
    <property type="entry name" value="Mak16"/>
</dbReference>
<dbReference type="Pfam" id="PF04874">
    <property type="entry name" value="Mak16"/>
    <property type="match status" value="1"/>
</dbReference>
<evidence type="ECO:0000256" key="2">
    <source>
        <dbReference type="ARBA" id="ARBA00005514"/>
    </source>
</evidence>
<dbReference type="GO" id="GO:0005730">
    <property type="term" value="C:nucleolus"/>
    <property type="evidence" value="ECO:0007669"/>
    <property type="project" value="UniProtKB-UniRule"/>
</dbReference>
<accession>A0A316YKF9</accession>
<dbReference type="InterPro" id="IPR029004">
    <property type="entry name" value="Ribosomal_eL28/Mak16"/>
</dbReference>
<dbReference type="GO" id="GO:0000460">
    <property type="term" value="P:maturation of 5.8S rRNA"/>
    <property type="evidence" value="ECO:0007669"/>
    <property type="project" value="TreeGrafter"/>
</dbReference>
<evidence type="ECO:0000259" key="6">
    <source>
        <dbReference type="Pfam" id="PF01778"/>
    </source>
</evidence>
<proteinExistence type="inferred from homology"/>
<dbReference type="FunFam" id="3.30.390.110:FF:000001">
    <property type="entry name" value="Protein MAK16 homolog"/>
    <property type="match status" value="1"/>
</dbReference>
<dbReference type="AlphaFoldDB" id="A0A316YKF9"/>
<comment type="similarity">
    <text evidence="2 4">Belongs to the MAK16 family.</text>
</comment>